<evidence type="ECO:0000256" key="1">
    <source>
        <dbReference type="ARBA" id="ARBA00008361"/>
    </source>
</evidence>
<comment type="caution">
    <text evidence="6">The sequence shown here is derived from an EMBL/GenBank/DDBJ whole genome shotgun (WGS) entry which is preliminary data.</text>
</comment>
<dbReference type="AlphaFoldDB" id="A0A496PJX1"/>
<feature type="domain" description="Methyltransferase type 11" evidence="5">
    <location>
        <begin position="85"/>
        <end position="173"/>
    </location>
</feature>
<name>A0A496PJX1_9MICC</name>
<keyword evidence="2 6" id="KW-0489">Methyltransferase</keyword>
<keyword evidence="7" id="KW-1185">Reference proteome</keyword>
<dbReference type="Pfam" id="PF08241">
    <property type="entry name" value="Methyltransf_11"/>
    <property type="match status" value="1"/>
</dbReference>
<dbReference type="InterPro" id="IPR051052">
    <property type="entry name" value="Diverse_substrate_MTase"/>
</dbReference>
<evidence type="ECO:0000256" key="2">
    <source>
        <dbReference type="ARBA" id="ARBA00022603"/>
    </source>
</evidence>
<comment type="similarity">
    <text evidence="1">Belongs to the methyltransferase superfamily.</text>
</comment>
<dbReference type="GO" id="GO:0032259">
    <property type="term" value="P:methylation"/>
    <property type="evidence" value="ECO:0007669"/>
    <property type="project" value="UniProtKB-KW"/>
</dbReference>
<dbReference type="PANTHER" id="PTHR44942:SF4">
    <property type="entry name" value="METHYLTRANSFERASE TYPE 11 DOMAIN-CONTAINING PROTEIN"/>
    <property type="match status" value="1"/>
</dbReference>
<dbReference type="EMBL" id="QQXL01000003">
    <property type="protein sequence ID" value="RKW70786.1"/>
    <property type="molecule type" value="Genomic_DNA"/>
</dbReference>
<dbReference type="InterPro" id="IPR013216">
    <property type="entry name" value="Methyltransf_11"/>
</dbReference>
<evidence type="ECO:0000313" key="6">
    <source>
        <dbReference type="EMBL" id="RKW70786.1"/>
    </source>
</evidence>
<reference evidence="6 7" key="1">
    <citation type="submission" date="2018-07" db="EMBL/GenBank/DDBJ databases">
        <title>Arthrobacter sp. nov., isolated from raw cow's milk with high bacterial count.</title>
        <authorList>
            <person name="Hahne J."/>
            <person name="Isele D."/>
            <person name="Lipski A."/>
        </authorList>
    </citation>
    <scope>NUCLEOTIDE SEQUENCE [LARGE SCALE GENOMIC DNA]</scope>
    <source>
        <strain evidence="6 7">JZ R-183</strain>
    </source>
</reference>
<evidence type="ECO:0000256" key="3">
    <source>
        <dbReference type="ARBA" id="ARBA00022679"/>
    </source>
</evidence>
<dbReference type="Gene3D" id="3.40.50.150">
    <property type="entry name" value="Vaccinia Virus protein VP39"/>
    <property type="match status" value="1"/>
</dbReference>
<dbReference type="GO" id="GO:0008757">
    <property type="term" value="F:S-adenosylmethionine-dependent methyltransferase activity"/>
    <property type="evidence" value="ECO:0007669"/>
    <property type="project" value="InterPro"/>
</dbReference>
<dbReference type="SUPFAM" id="SSF53335">
    <property type="entry name" value="S-adenosyl-L-methionine-dependent methyltransferases"/>
    <property type="match status" value="1"/>
</dbReference>
<protein>
    <submittedName>
        <fullName evidence="6">Class I SAM-dependent methyltransferase</fullName>
    </submittedName>
</protein>
<dbReference type="Proteomes" id="UP000273119">
    <property type="component" value="Unassembled WGS sequence"/>
</dbReference>
<dbReference type="CDD" id="cd02440">
    <property type="entry name" value="AdoMet_MTases"/>
    <property type="match status" value="1"/>
</dbReference>
<evidence type="ECO:0000313" key="7">
    <source>
        <dbReference type="Proteomes" id="UP000273119"/>
    </source>
</evidence>
<feature type="region of interest" description="Disordered" evidence="4">
    <location>
        <begin position="1"/>
        <end position="20"/>
    </location>
</feature>
<dbReference type="PANTHER" id="PTHR44942">
    <property type="entry name" value="METHYLTRANSF_11 DOMAIN-CONTAINING PROTEIN"/>
    <property type="match status" value="1"/>
</dbReference>
<evidence type="ECO:0000256" key="4">
    <source>
        <dbReference type="SAM" id="MobiDB-lite"/>
    </source>
</evidence>
<sequence>MTHPDPDTRPLPNLPTGAPSLDAAARQELGGAFRRSGAGYHEVRPGYPAWVAEFLVPLKAAPGTAAQQNPGPDAAGLAFGAPVAVDLGAGTGLFTRDLVARAQEVIAVEPSESMRAVLRAQLPGVRAVDGTAECTGLPSDCADVVTVAQAWHWMDPLAASAEVRRILRPGGTLGLVWNQLDVGVPWVHRLARIMHSGDVQRDAEAAATVGPGFGAAQIRQDHWLDTVTPESLMALCHSRSYWLRSSEAVRAKVDTNLRWYLHEHLGFAPGQRLELPYVVLAVRYGVI</sequence>
<accession>A0A496PJX1</accession>
<proteinExistence type="inferred from homology"/>
<dbReference type="RefSeq" id="WP_121484812.1">
    <property type="nucleotide sequence ID" value="NZ_QQXL01000003.1"/>
</dbReference>
<dbReference type="InterPro" id="IPR029063">
    <property type="entry name" value="SAM-dependent_MTases_sf"/>
</dbReference>
<organism evidence="6 7">
    <name type="scientific">Galactobacter caseinivorans</name>
    <dbReference type="NCBI Taxonomy" id="2676123"/>
    <lineage>
        <taxon>Bacteria</taxon>
        <taxon>Bacillati</taxon>
        <taxon>Actinomycetota</taxon>
        <taxon>Actinomycetes</taxon>
        <taxon>Micrococcales</taxon>
        <taxon>Micrococcaceae</taxon>
        <taxon>Galactobacter</taxon>
    </lineage>
</organism>
<keyword evidence="3 6" id="KW-0808">Transferase</keyword>
<evidence type="ECO:0000259" key="5">
    <source>
        <dbReference type="Pfam" id="PF08241"/>
    </source>
</evidence>
<gene>
    <name evidence="6" type="ORF">DWQ67_06740</name>
</gene>